<feature type="region of interest" description="Disordered" evidence="1">
    <location>
        <begin position="26"/>
        <end position="49"/>
    </location>
</feature>
<name>A0A2R8BRM3_9RHOB</name>
<organism evidence="3 4">
    <name type="scientific">Palleronia abyssalis</name>
    <dbReference type="NCBI Taxonomy" id="1501240"/>
    <lineage>
        <taxon>Bacteria</taxon>
        <taxon>Pseudomonadati</taxon>
        <taxon>Pseudomonadota</taxon>
        <taxon>Alphaproteobacteria</taxon>
        <taxon>Rhodobacterales</taxon>
        <taxon>Roseobacteraceae</taxon>
        <taxon>Palleronia</taxon>
    </lineage>
</organism>
<dbReference type="Pfam" id="PF08386">
    <property type="entry name" value="Abhydrolase_4"/>
    <property type="match status" value="1"/>
</dbReference>
<dbReference type="RefSeq" id="WP_108892593.1">
    <property type="nucleotide sequence ID" value="NZ_ONZF01000001.1"/>
</dbReference>
<dbReference type="EMBL" id="ONZF01000001">
    <property type="protein sequence ID" value="SPJ22745.1"/>
    <property type="molecule type" value="Genomic_DNA"/>
</dbReference>
<dbReference type="EC" id="4.2.99.20" evidence="3"/>
<dbReference type="OrthoDB" id="9804723at2"/>
<dbReference type="AlphaFoldDB" id="A0A2R8BRM3"/>
<proteinExistence type="predicted"/>
<evidence type="ECO:0000313" key="3">
    <source>
        <dbReference type="EMBL" id="SPJ22745.1"/>
    </source>
</evidence>
<keyword evidence="4" id="KW-1185">Reference proteome</keyword>
<dbReference type="InterPro" id="IPR013595">
    <property type="entry name" value="Pept_S33_TAP-like_C"/>
</dbReference>
<evidence type="ECO:0000259" key="2">
    <source>
        <dbReference type="Pfam" id="PF08386"/>
    </source>
</evidence>
<protein>
    <submittedName>
        <fullName evidence="3">2-succinyl-6-hydroxy-2, 4-cyclohexadiene-1-carboxylate synthase</fullName>
        <ecNumber evidence="3">4.2.99.20</ecNumber>
    </submittedName>
</protein>
<evidence type="ECO:0000256" key="1">
    <source>
        <dbReference type="SAM" id="MobiDB-lite"/>
    </source>
</evidence>
<feature type="domain" description="Peptidase S33 tripeptidyl aminopeptidase-like C-terminal" evidence="2">
    <location>
        <begin position="41"/>
        <end position="111"/>
    </location>
</feature>
<dbReference type="SUPFAM" id="SSF53474">
    <property type="entry name" value="alpha/beta-Hydrolases"/>
    <property type="match status" value="1"/>
</dbReference>
<dbReference type="GO" id="GO:0070205">
    <property type="term" value="F:2-succinyl-6-hydroxy-2,4-cyclohexadiene-1-carboxylate synthase activity"/>
    <property type="evidence" value="ECO:0007669"/>
    <property type="project" value="UniProtKB-EC"/>
</dbReference>
<evidence type="ECO:0000313" key="4">
    <source>
        <dbReference type="Proteomes" id="UP000244912"/>
    </source>
</evidence>
<reference evidence="3 4" key="1">
    <citation type="submission" date="2018-03" db="EMBL/GenBank/DDBJ databases">
        <authorList>
            <person name="Keele B.F."/>
        </authorList>
    </citation>
    <scope>NUCLEOTIDE SEQUENCE [LARGE SCALE GENOMIC DNA]</scope>
    <source>
        <strain evidence="3 4">CECT 8504</strain>
    </source>
</reference>
<gene>
    <name evidence="3" type="primary">menH_1</name>
    <name evidence="3" type="ORF">PAA8504_00543</name>
</gene>
<dbReference type="Gene3D" id="3.40.50.1820">
    <property type="entry name" value="alpha/beta hydrolase"/>
    <property type="match status" value="1"/>
</dbReference>
<keyword evidence="3" id="KW-0456">Lyase</keyword>
<accession>A0A2R8BRM3</accession>
<dbReference type="Proteomes" id="UP000244912">
    <property type="component" value="Unassembled WGS sequence"/>
</dbReference>
<sequence>MSKMLTGEAHPGEQATMPDDLTTMIEQASIDGALGGSTAPADRPDSTETLQSVDVPVLALVGIEDPVYPVAISQQMVDAAQDGTLAVIDGASHAAVFENPNDSAQAILDFLSAD</sequence>
<dbReference type="InterPro" id="IPR029058">
    <property type="entry name" value="AB_hydrolase_fold"/>
</dbReference>